<reference evidence="3 4" key="1">
    <citation type="submission" date="2016-10" db="EMBL/GenBank/DDBJ databases">
        <authorList>
            <person name="de Groot N.N."/>
        </authorList>
    </citation>
    <scope>NUCLEOTIDE SEQUENCE [LARGE SCALE GENOMIC DNA]</scope>
    <source>
        <strain evidence="3 4">CGMCC 1.5012</strain>
    </source>
</reference>
<dbReference type="Proteomes" id="UP000199182">
    <property type="component" value="Unassembled WGS sequence"/>
</dbReference>
<name>A0A1G9Z4V5_9FIRM</name>
<evidence type="ECO:0008006" key="5">
    <source>
        <dbReference type="Google" id="ProtNLM"/>
    </source>
</evidence>
<feature type="transmembrane region" description="Helical" evidence="1">
    <location>
        <begin position="44"/>
        <end position="63"/>
    </location>
</feature>
<protein>
    <recommendedName>
        <fullName evidence="5">Bacteriophage holin of superfamily 6 (Holin_LLH)</fullName>
    </recommendedName>
</protein>
<dbReference type="OrthoDB" id="1862119at2"/>
<sequence length="152" mass="16841">MKKTAKRILALIMCLLLVGILMAPTMFAADTTATPAPPSNWGNFVSIILTVLLVVGGFFISYFKTSATLKSKAAGLIAEAENQYRTWTKAGNQKFEWVCDQLYSLIPPWLKPLITREVVGNIVQTVFNFIEDYAKQQLNLNRAADGIGKLNK</sequence>
<keyword evidence="1" id="KW-0812">Transmembrane</keyword>
<keyword evidence="2" id="KW-0732">Signal</keyword>
<evidence type="ECO:0000256" key="1">
    <source>
        <dbReference type="SAM" id="Phobius"/>
    </source>
</evidence>
<feature type="signal peptide" evidence="2">
    <location>
        <begin position="1"/>
        <end position="28"/>
    </location>
</feature>
<keyword evidence="4" id="KW-1185">Reference proteome</keyword>
<evidence type="ECO:0000256" key="2">
    <source>
        <dbReference type="SAM" id="SignalP"/>
    </source>
</evidence>
<dbReference type="AlphaFoldDB" id="A0A1G9Z4V5"/>
<feature type="chain" id="PRO_5011609649" description="Bacteriophage holin of superfamily 6 (Holin_LLH)" evidence="2">
    <location>
        <begin position="29"/>
        <end position="152"/>
    </location>
</feature>
<organism evidence="3 4">
    <name type="scientific">Acetanaerobacterium elongatum</name>
    <dbReference type="NCBI Taxonomy" id="258515"/>
    <lineage>
        <taxon>Bacteria</taxon>
        <taxon>Bacillati</taxon>
        <taxon>Bacillota</taxon>
        <taxon>Clostridia</taxon>
        <taxon>Eubacteriales</taxon>
        <taxon>Oscillospiraceae</taxon>
        <taxon>Acetanaerobacterium</taxon>
    </lineage>
</organism>
<gene>
    <name evidence="3" type="ORF">SAMN05192585_11277</name>
</gene>
<dbReference type="STRING" id="258515.SAMN05192585_11277"/>
<keyword evidence="1" id="KW-1133">Transmembrane helix</keyword>
<evidence type="ECO:0000313" key="4">
    <source>
        <dbReference type="Proteomes" id="UP000199182"/>
    </source>
</evidence>
<keyword evidence="1" id="KW-0472">Membrane</keyword>
<accession>A0A1G9Z4V5</accession>
<dbReference type="EMBL" id="FNID01000012">
    <property type="protein sequence ID" value="SDN15791.1"/>
    <property type="molecule type" value="Genomic_DNA"/>
</dbReference>
<dbReference type="RefSeq" id="WP_092639509.1">
    <property type="nucleotide sequence ID" value="NZ_FNID01000012.1"/>
</dbReference>
<proteinExistence type="predicted"/>
<evidence type="ECO:0000313" key="3">
    <source>
        <dbReference type="EMBL" id="SDN15791.1"/>
    </source>
</evidence>